<evidence type="ECO:0000256" key="4">
    <source>
        <dbReference type="ARBA" id="ARBA00022475"/>
    </source>
</evidence>
<keyword evidence="4" id="KW-1003">Cell membrane</keyword>
<keyword evidence="10" id="KW-0902">Two-component regulatory system</keyword>
<dbReference type="EMBL" id="FO818640">
    <property type="protein sequence ID" value="CDM97962.1"/>
    <property type="molecule type" value="Genomic_DNA"/>
</dbReference>
<dbReference type="Proteomes" id="UP000032946">
    <property type="component" value="Chromosome"/>
</dbReference>
<dbReference type="Pfam" id="PF00672">
    <property type="entry name" value="HAMP"/>
    <property type="match status" value="1"/>
</dbReference>
<evidence type="ECO:0000313" key="15">
    <source>
        <dbReference type="Proteomes" id="UP000032946"/>
    </source>
</evidence>
<evidence type="ECO:0000256" key="8">
    <source>
        <dbReference type="ARBA" id="ARBA00022777"/>
    </source>
</evidence>
<reference evidence="14 15" key="1">
    <citation type="submission" date="2014-02" db="EMBL/GenBank/DDBJ databases">
        <authorList>
            <person name="Genoscope - CEA"/>
        </authorList>
    </citation>
    <scope>NUCLEOTIDE SEQUENCE [LARGE SCALE GENOMIC DNA]</scope>
    <source>
        <strain evidence="14 15">PCC 8005</strain>
    </source>
</reference>
<dbReference type="GO" id="GO:0000160">
    <property type="term" value="P:phosphorelay signal transduction system"/>
    <property type="evidence" value="ECO:0007669"/>
    <property type="project" value="UniProtKB-KW"/>
</dbReference>
<dbReference type="Gene3D" id="1.10.8.500">
    <property type="entry name" value="HAMP domain in histidine kinase"/>
    <property type="match status" value="1"/>
</dbReference>
<dbReference type="PROSITE" id="PS50885">
    <property type="entry name" value="HAMP"/>
    <property type="match status" value="1"/>
</dbReference>
<evidence type="ECO:0000256" key="3">
    <source>
        <dbReference type="ARBA" id="ARBA00012438"/>
    </source>
</evidence>
<evidence type="ECO:0000256" key="10">
    <source>
        <dbReference type="ARBA" id="ARBA00023012"/>
    </source>
</evidence>
<keyword evidence="8 14" id="KW-0418">Kinase</keyword>
<dbReference type="GO" id="GO:0005524">
    <property type="term" value="F:ATP binding"/>
    <property type="evidence" value="ECO:0007669"/>
    <property type="project" value="UniProtKB-KW"/>
</dbReference>
<evidence type="ECO:0000313" key="14">
    <source>
        <dbReference type="EMBL" id="CDM97962.1"/>
    </source>
</evidence>
<evidence type="ECO:0000256" key="11">
    <source>
        <dbReference type="ARBA" id="ARBA00023136"/>
    </source>
</evidence>
<evidence type="ECO:0000256" key="12">
    <source>
        <dbReference type="SAM" id="Phobius"/>
    </source>
</evidence>
<dbReference type="Gene3D" id="3.30.450.20">
    <property type="entry name" value="PAS domain"/>
    <property type="match status" value="1"/>
</dbReference>
<feature type="transmembrane region" description="Helical" evidence="12">
    <location>
        <begin position="83"/>
        <end position="102"/>
    </location>
</feature>
<keyword evidence="6 14" id="KW-0808">Transferase</keyword>
<keyword evidence="12" id="KW-1133">Transmembrane helix</keyword>
<dbReference type="PANTHER" id="PTHR45528:SF1">
    <property type="entry name" value="SENSOR HISTIDINE KINASE CPXA"/>
    <property type="match status" value="1"/>
</dbReference>
<evidence type="ECO:0000256" key="6">
    <source>
        <dbReference type="ARBA" id="ARBA00022679"/>
    </source>
</evidence>
<evidence type="ECO:0000256" key="9">
    <source>
        <dbReference type="ARBA" id="ARBA00022840"/>
    </source>
</evidence>
<feature type="domain" description="HAMP" evidence="13">
    <location>
        <begin position="100"/>
        <end position="152"/>
    </location>
</feature>
<proteinExistence type="predicted"/>
<protein>
    <recommendedName>
        <fullName evidence="3">histidine kinase</fullName>
        <ecNumber evidence="3">2.7.13.3</ecNumber>
    </recommendedName>
</protein>
<comment type="catalytic activity">
    <reaction evidence="1">
        <text>ATP + protein L-histidine = ADP + protein N-phospho-L-histidine.</text>
        <dbReference type="EC" id="2.7.13.3"/>
    </reaction>
</comment>
<evidence type="ECO:0000256" key="2">
    <source>
        <dbReference type="ARBA" id="ARBA00004651"/>
    </source>
</evidence>
<evidence type="ECO:0000259" key="13">
    <source>
        <dbReference type="PROSITE" id="PS50885"/>
    </source>
</evidence>
<dbReference type="SMART" id="SM00304">
    <property type="entry name" value="HAMP"/>
    <property type="match status" value="1"/>
</dbReference>
<evidence type="ECO:0000256" key="1">
    <source>
        <dbReference type="ARBA" id="ARBA00000085"/>
    </source>
</evidence>
<comment type="subcellular location">
    <subcellularLocation>
        <location evidence="2">Cell membrane</location>
        <topology evidence="2">Multi-pass membrane protein</topology>
    </subcellularLocation>
</comment>
<keyword evidence="12" id="KW-0812">Transmembrane</keyword>
<dbReference type="RefSeq" id="WP_006623145.1">
    <property type="nucleotide sequence ID" value="NZ_FO818640.1"/>
</dbReference>
<dbReference type="GO" id="GO:0005886">
    <property type="term" value="C:plasma membrane"/>
    <property type="evidence" value="ECO:0007669"/>
    <property type="project" value="UniProtKB-SubCell"/>
</dbReference>
<sequence>MNGSQSNNPITQATAKDLFNTLGDLKTLGSTQNHELRLNENLYFVKVRPLQDEYNLDWLIVVVVPESDFMSEINANIRTTIKLGIGAMMVAIIIGMITARWITWQISRLNIVASNVAKGDWKLSLYLQRNDEIGQLTEAFNTMATQLQKSFQDLTTLNEALAESESRLTKFLNVIQVGVAIYAPNGELIYFNITATDLLSLEQVGDLETYNLPLNNSIYQQETNQPYTVSYLPYNRALPGETVMSDD</sequence>
<keyword evidence="7" id="KW-0547">Nucleotide-binding</keyword>
<accession>A0A9P1KLJ3</accession>
<organism evidence="14 15">
    <name type="scientific">Limnospira indica PCC 8005</name>
    <dbReference type="NCBI Taxonomy" id="376219"/>
    <lineage>
        <taxon>Bacteria</taxon>
        <taxon>Bacillati</taxon>
        <taxon>Cyanobacteriota</taxon>
        <taxon>Cyanophyceae</taxon>
        <taxon>Oscillatoriophycideae</taxon>
        <taxon>Oscillatoriales</taxon>
        <taxon>Sirenicapillariaceae</taxon>
        <taxon>Limnospira</taxon>
    </lineage>
</organism>
<evidence type="ECO:0000256" key="5">
    <source>
        <dbReference type="ARBA" id="ARBA00022553"/>
    </source>
</evidence>
<keyword evidence="9" id="KW-0067">ATP-binding</keyword>
<dbReference type="SUPFAM" id="SSF158472">
    <property type="entry name" value="HAMP domain-like"/>
    <property type="match status" value="1"/>
</dbReference>
<evidence type="ECO:0000256" key="7">
    <source>
        <dbReference type="ARBA" id="ARBA00022741"/>
    </source>
</evidence>
<keyword evidence="11 12" id="KW-0472">Membrane</keyword>
<gene>
    <name evidence="14" type="ORF">ARTHRO_60563</name>
</gene>
<keyword evidence="5" id="KW-0597">Phosphoprotein</keyword>
<dbReference type="InterPro" id="IPR050398">
    <property type="entry name" value="HssS/ArlS-like"/>
</dbReference>
<dbReference type="GO" id="GO:0004673">
    <property type="term" value="F:protein histidine kinase activity"/>
    <property type="evidence" value="ECO:0007669"/>
    <property type="project" value="UniProtKB-EC"/>
</dbReference>
<name>A0A9P1KLJ3_9CYAN</name>
<dbReference type="InterPro" id="IPR003660">
    <property type="entry name" value="HAMP_dom"/>
</dbReference>
<dbReference type="CDD" id="cd06225">
    <property type="entry name" value="HAMP"/>
    <property type="match status" value="1"/>
</dbReference>
<keyword evidence="15" id="KW-1185">Reference proteome</keyword>
<dbReference type="AlphaFoldDB" id="A0A9P1KLJ3"/>
<dbReference type="PANTHER" id="PTHR45528">
    <property type="entry name" value="SENSOR HISTIDINE KINASE CPXA"/>
    <property type="match status" value="1"/>
</dbReference>
<dbReference type="EC" id="2.7.13.3" evidence="3"/>